<dbReference type="InterPro" id="IPR014231">
    <property type="entry name" value="Spore_YpjB"/>
</dbReference>
<dbReference type="Pfam" id="PF09577">
    <property type="entry name" value="Spore_YpjB"/>
    <property type="match status" value="1"/>
</dbReference>
<feature type="transmembrane region" description="Helical" evidence="1">
    <location>
        <begin position="228"/>
        <end position="248"/>
    </location>
</feature>
<evidence type="ECO:0000313" key="3">
    <source>
        <dbReference type="EMBL" id="KSU85567.1"/>
    </source>
</evidence>
<reference evidence="3 4" key="1">
    <citation type="journal article" date="2014" name="Antonie Van Leeuwenhoek">
        <title>Fictibacillus enclensis sp. nov., isolated from marine sediment.</title>
        <authorList>
            <person name="Dastager S.G."/>
            <person name="Mawlankar R."/>
            <person name="Srinivasan K."/>
            <person name="Tang S.K."/>
            <person name="Lee J.C."/>
            <person name="Ramana V.V."/>
            <person name="Shouche Y.S."/>
        </authorList>
    </citation>
    <scope>NUCLEOTIDE SEQUENCE [LARGE SCALE GENOMIC DNA]</scope>
    <source>
        <strain evidence="3 4">NIO-1003</strain>
    </source>
</reference>
<evidence type="ECO:0000256" key="2">
    <source>
        <dbReference type="SAM" id="SignalP"/>
    </source>
</evidence>
<dbReference type="EMBL" id="LNQN01000001">
    <property type="protein sequence ID" value="KSU85567.1"/>
    <property type="molecule type" value="Genomic_DNA"/>
</dbReference>
<keyword evidence="1" id="KW-0472">Membrane</keyword>
<feature type="signal peptide" evidence="2">
    <location>
        <begin position="1"/>
        <end position="24"/>
    </location>
</feature>
<organism evidence="3 4">
    <name type="scientific">Fictibacillus enclensis</name>
    <dbReference type="NCBI Taxonomy" id="1017270"/>
    <lineage>
        <taxon>Bacteria</taxon>
        <taxon>Bacillati</taxon>
        <taxon>Bacillota</taxon>
        <taxon>Bacilli</taxon>
        <taxon>Bacillales</taxon>
        <taxon>Fictibacillaceae</taxon>
        <taxon>Fictibacillus</taxon>
    </lineage>
</organism>
<keyword evidence="1" id="KW-0812">Transmembrane</keyword>
<sequence length="266" mass="30368">MGIKRKTVAALSAFLLLMPAAVHAIGSGQHPDFDNVTQLSDKALELAKEERYKEASEVLFYMSSQFGKDVANSDLADDKIRMVDMTMENTIEALGRAEETRDVKISRLTGVRLLMDALVSDHQPLWKQTEYQIMNPIKSMQLSLKKKEDQSFQEAANEFLANYNMIRPAVSMDVTEAVFDQVDRDVEYIENTRTNMISSKESREKLTSIQGDFEKLFDAKEDTSDPSLFWLIFSIGGIIFSTLFYVGWRKYKAETESEKAVEWPEE</sequence>
<dbReference type="AlphaFoldDB" id="A0A0V8JEN7"/>
<comment type="caution">
    <text evidence="3">The sequence shown here is derived from an EMBL/GenBank/DDBJ whole genome shotgun (WGS) entry which is preliminary data.</text>
</comment>
<evidence type="ECO:0000313" key="4">
    <source>
        <dbReference type="Proteomes" id="UP000054099"/>
    </source>
</evidence>
<proteinExistence type="predicted"/>
<evidence type="ECO:0000256" key="1">
    <source>
        <dbReference type="SAM" id="Phobius"/>
    </source>
</evidence>
<gene>
    <name evidence="3" type="ORF">AS030_08745</name>
</gene>
<feature type="chain" id="PRO_5006893852" description="Sporulation protein YpjB" evidence="2">
    <location>
        <begin position="25"/>
        <end position="266"/>
    </location>
</feature>
<protein>
    <recommendedName>
        <fullName evidence="5">Sporulation protein YpjB</fullName>
    </recommendedName>
</protein>
<keyword evidence="1" id="KW-1133">Transmembrane helix</keyword>
<name>A0A0V8JEN7_9BACL</name>
<accession>A0A0V8JEN7</accession>
<evidence type="ECO:0008006" key="5">
    <source>
        <dbReference type="Google" id="ProtNLM"/>
    </source>
</evidence>
<keyword evidence="4" id="KW-1185">Reference proteome</keyword>
<dbReference type="Proteomes" id="UP000054099">
    <property type="component" value="Unassembled WGS sequence"/>
</dbReference>
<dbReference type="RefSeq" id="WP_061970628.1">
    <property type="nucleotide sequence ID" value="NZ_FMAV01000001.1"/>
</dbReference>
<keyword evidence="2" id="KW-0732">Signal</keyword>